<comment type="caution">
    <text evidence="1">The sequence shown here is derived from an EMBL/GenBank/DDBJ whole genome shotgun (WGS) entry which is preliminary data.</text>
</comment>
<name>A0A7W3SUM4_9BACL</name>
<protein>
    <recommendedName>
        <fullName evidence="3">HTH merR-type domain-containing protein</fullName>
    </recommendedName>
</protein>
<gene>
    <name evidence="1" type="ORF">FHR92_002977</name>
</gene>
<evidence type="ECO:0008006" key="3">
    <source>
        <dbReference type="Google" id="ProtNLM"/>
    </source>
</evidence>
<organism evidence="1 2">
    <name type="scientific">Fontibacillus solani</name>
    <dbReference type="NCBI Taxonomy" id="1572857"/>
    <lineage>
        <taxon>Bacteria</taxon>
        <taxon>Bacillati</taxon>
        <taxon>Bacillota</taxon>
        <taxon>Bacilli</taxon>
        <taxon>Bacillales</taxon>
        <taxon>Paenibacillaceae</taxon>
        <taxon>Fontibacillus</taxon>
    </lineage>
</organism>
<accession>A0A7W3SUM4</accession>
<dbReference type="RefSeq" id="WP_182536683.1">
    <property type="nucleotide sequence ID" value="NZ_JACJIP010000019.1"/>
</dbReference>
<reference evidence="1 2" key="1">
    <citation type="submission" date="2020-08" db="EMBL/GenBank/DDBJ databases">
        <title>Genomic Encyclopedia of Type Strains, Phase III (KMG-III): the genomes of soil and plant-associated and newly described type strains.</title>
        <authorList>
            <person name="Whitman W."/>
        </authorList>
    </citation>
    <scope>NUCLEOTIDE SEQUENCE [LARGE SCALE GENOMIC DNA]</scope>
    <source>
        <strain evidence="1 2">CECT 8693</strain>
    </source>
</reference>
<evidence type="ECO:0000313" key="1">
    <source>
        <dbReference type="EMBL" id="MBA9086499.1"/>
    </source>
</evidence>
<keyword evidence="2" id="KW-1185">Reference proteome</keyword>
<sequence length="147" mass="16609">MEGISLRDASEQLDIPANTLRRWWNQLLSKGYSPEVENEGKRILLGDTDIHALQSLKVLYNALTLEEACEWVVLRFGNQAGSVPGTASELLDVKLEVSLMDQELLQLDSNLYWQGKQKTIQHLLSVWEGLKQKLQKGSETIETENTA</sequence>
<dbReference type="AlphaFoldDB" id="A0A7W3SUM4"/>
<evidence type="ECO:0000313" key="2">
    <source>
        <dbReference type="Proteomes" id="UP000567067"/>
    </source>
</evidence>
<dbReference type="EMBL" id="JACJIP010000019">
    <property type="protein sequence ID" value="MBA9086499.1"/>
    <property type="molecule type" value="Genomic_DNA"/>
</dbReference>
<dbReference type="Proteomes" id="UP000567067">
    <property type="component" value="Unassembled WGS sequence"/>
</dbReference>
<proteinExistence type="predicted"/>